<evidence type="ECO:0000256" key="3">
    <source>
        <dbReference type="ARBA" id="ARBA00022670"/>
    </source>
</evidence>
<feature type="domain" description="USP" evidence="10">
    <location>
        <begin position="214"/>
        <end position="720"/>
    </location>
</feature>
<organism evidence="11 12">
    <name type="scientific">Meira miltonrushii</name>
    <dbReference type="NCBI Taxonomy" id="1280837"/>
    <lineage>
        <taxon>Eukaryota</taxon>
        <taxon>Fungi</taxon>
        <taxon>Dikarya</taxon>
        <taxon>Basidiomycota</taxon>
        <taxon>Ustilaginomycotina</taxon>
        <taxon>Exobasidiomycetes</taxon>
        <taxon>Exobasidiales</taxon>
        <taxon>Brachybasidiaceae</taxon>
        <taxon>Meira</taxon>
    </lineage>
</organism>
<feature type="region of interest" description="Disordered" evidence="8">
    <location>
        <begin position="596"/>
        <end position="625"/>
    </location>
</feature>
<dbReference type="EMBL" id="KZ819606">
    <property type="protein sequence ID" value="PWN32104.1"/>
    <property type="molecule type" value="Genomic_DNA"/>
</dbReference>
<dbReference type="InterPro" id="IPR001394">
    <property type="entry name" value="Peptidase_C19_UCH"/>
</dbReference>
<evidence type="ECO:0000256" key="1">
    <source>
        <dbReference type="ARBA" id="ARBA00000707"/>
    </source>
</evidence>
<dbReference type="InterPro" id="IPR028889">
    <property type="entry name" value="USP"/>
</dbReference>
<evidence type="ECO:0000256" key="2">
    <source>
        <dbReference type="ARBA" id="ARBA00009085"/>
    </source>
</evidence>
<dbReference type="InParanoid" id="A0A316V4C8"/>
<evidence type="ECO:0000256" key="5">
    <source>
        <dbReference type="ARBA" id="ARBA00022801"/>
    </source>
</evidence>
<reference evidence="11 12" key="1">
    <citation type="journal article" date="2018" name="Mol. Biol. Evol.">
        <title>Broad Genomic Sampling Reveals a Smut Pathogenic Ancestry of the Fungal Clade Ustilaginomycotina.</title>
        <authorList>
            <person name="Kijpornyongpan T."/>
            <person name="Mondo S.J."/>
            <person name="Barry K."/>
            <person name="Sandor L."/>
            <person name="Lee J."/>
            <person name="Lipzen A."/>
            <person name="Pangilinan J."/>
            <person name="LaButti K."/>
            <person name="Hainaut M."/>
            <person name="Henrissat B."/>
            <person name="Grigoriev I.V."/>
            <person name="Spatafora J.W."/>
            <person name="Aime M.C."/>
        </authorList>
    </citation>
    <scope>NUCLEOTIDE SEQUENCE [LARGE SCALE GENOMIC DNA]</scope>
    <source>
        <strain evidence="11 12">MCA 3882</strain>
    </source>
</reference>
<evidence type="ECO:0000256" key="4">
    <source>
        <dbReference type="ARBA" id="ARBA00022786"/>
    </source>
</evidence>
<evidence type="ECO:0000256" key="8">
    <source>
        <dbReference type="SAM" id="MobiDB-lite"/>
    </source>
</evidence>
<dbReference type="PROSITE" id="PS00972">
    <property type="entry name" value="USP_1"/>
    <property type="match status" value="1"/>
</dbReference>
<dbReference type="STRING" id="1280837.A0A316V4C8"/>
<dbReference type="SUPFAM" id="SSF54001">
    <property type="entry name" value="Cysteine proteinases"/>
    <property type="match status" value="1"/>
</dbReference>
<dbReference type="Gene3D" id="3.90.70.10">
    <property type="entry name" value="Cysteine proteinases"/>
    <property type="match status" value="1"/>
</dbReference>
<dbReference type="PANTHER" id="PTHR24006">
    <property type="entry name" value="UBIQUITIN CARBOXYL-TERMINAL HYDROLASE"/>
    <property type="match status" value="1"/>
</dbReference>
<keyword evidence="12" id="KW-1185">Reference proteome</keyword>
<feature type="region of interest" description="Disordered" evidence="8">
    <location>
        <begin position="170"/>
        <end position="209"/>
    </location>
</feature>
<dbReference type="GO" id="GO:0006508">
    <property type="term" value="P:proteolysis"/>
    <property type="evidence" value="ECO:0007669"/>
    <property type="project" value="UniProtKB-KW"/>
</dbReference>
<keyword evidence="6 7" id="KW-0788">Thiol protease</keyword>
<dbReference type="OrthoDB" id="2020758at2759"/>
<keyword evidence="9" id="KW-0812">Transmembrane</keyword>
<feature type="transmembrane region" description="Helical" evidence="9">
    <location>
        <begin position="74"/>
        <end position="96"/>
    </location>
</feature>
<feature type="compositionally biased region" description="Low complexity" evidence="8">
    <location>
        <begin position="196"/>
        <end position="206"/>
    </location>
</feature>
<dbReference type="Pfam" id="PF00443">
    <property type="entry name" value="UCH"/>
    <property type="match status" value="1"/>
</dbReference>
<evidence type="ECO:0000313" key="12">
    <source>
        <dbReference type="Proteomes" id="UP000245771"/>
    </source>
</evidence>
<keyword evidence="9" id="KW-1133">Transmembrane helix</keyword>
<dbReference type="InterPro" id="IPR050164">
    <property type="entry name" value="Peptidase_C19"/>
</dbReference>
<dbReference type="InterPro" id="IPR018200">
    <property type="entry name" value="USP_CS"/>
</dbReference>
<dbReference type="PROSITE" id="PS50235">
    <property type="entry name" value="USP_3"/>
    <property type="match status" value="1"/>
</dbReference>
<evidence type="ECO:0000256" key="9">
    <source>
        <dbReference type="SAM" id="Phobius"/>
    </source>
</evidence>
<name>A0A316V4C8_9BASI</name>
<feature type="region of interest" description="Disordered" evidence="8">
    <location>
        <begin position="444"/>
        <end position="476"/>
    </location>
</feature>
<dbReference type="AlphaFoldDB" id="A0A316V4C8"/>
<keyword evidence="9" id="KW-0472">Membrane</keyword>
<feature type="compositionally biased region" description="Basic residues" evidence="8">
    <location>
        <begin position="465"/>
        <end position="476"/>
    </location>
</feature>
<keyword evidence="3 7" id="KW-0645">Protease</keyword>
<feature type="compositionally biased region" description="Polar residues" evidence="8">
    <location>
        <begin position="444"/>
        <end position="457"/>
    </location>
</feature>
<dbReference type="GO" id="GO:0005829">
    <property type="term" value="C:cytosol"/>
    <property type="evidence" value="ECO:0007669"/>
    <property type="project" value="TreeGrafter"/>
</dbReference>
<accession>A0A316V4C8</accession>
<comment type="catalytic activity">
    <reaction evidence="1 7">
        <text>Thiol-dependent hydrolysis of ester, thioester, amide, peptide and isopeptide bonds formed by the C-terminal Gly of ubiquitin (a 76-residue protein attached to proteins as an intracellular targeting signal).</text>
        <dbReference type="EC" id="3.4.19.12"/>
    </reaction>
</comment>
<dbReference type="EC" id="3.4.19.12" evidence="7"/>
<evidence type="ECO:0000259" key="10">
    <source>
        <dbReference type="PROSITE" id="PS50235"/>
    </source>
</evidence>
<protein>
    <recommendedName>
        <fullName evidence="7">Ubiquitin carboxyl-terminal hydrolase</fullName>
        <ecNumber evidence="7">3.4.19.12</ecNumber>
    </recommendedName>
</protein>
<keyword evidence="5 7" id="KW-0378">Hydrolase</keyword>
<feature type="compositionally biased region" description="Polar residues" evidence="8">
    <location>
        <begin position="734"/>
        <end position="765"/>
    </location>
</feature>
<dbReference type="GO" id="GO:0005634">
    <property type="term" value="C:nucleus"/>
    <property type="evidence" value="ECO:0007669"/>
    <property type="project" value="TreeGrafter"/>
</dbReference>
<dbReference type="GO" id="GO:0004843">
    <property type="term" value="F:cysteine-type deubiquitinase activity"/>
    <property type="evidence" value="ECO:0007669"/>
    <property type="project" value="UniProtKB-UniRule"/>
</dbReference>
<sequence length="812" mass="90129">MSMLVPKSTRFNQSLFTIIAFCYFAIQLIEAKGAYSEYKEHLHKITSQDNFIIIDGQEAQLYRLFGFLPSLHTFWVQIALFCVTLAVICISSWLFIKTRSANKGPTLTVEEIITTYLPDPIVRLLFYIQFEGAAFWSTLLEDIMSVIHAPLSIGLNLASRLSYKARSTFDDSTDDSYALNPLRGSRGRRRKQTPNSASSSRSASHANGQGQHYAGLWNTGNSCFLNSTLQSITSIATVQDVLKEVIEQAEQWDVPTPVTDALYDLILQLNTPSTSRHAVIPRQLTDALSKLPQTNVGSFFYAHQQQDAHELLVLLTSAIDDEMNAILAERNAALESHASGLKAALLPSIRPTSTNLTPFSNPFRALVAQRTACLDCGYVEAVRHYPTDELSLNVAVRPGSATTIEACLAHWSKLEVVDWICFRCSLLRTINRLKDESMYLESQAANASSPKESNTPNGHAMSLSTKKKSGAKRRKAKDMKGKVDILTEILAQGYSEDEVEAKQILSLNDIKLDRTFSRAATKQVMLARTPRVLVLHLNRSSYSASSFGASKNNAAVLFDDELDLSGIVTGGDLTTSGDRPISRGATPLIGESAGPDLWSVQGKKGKSSTTNGHHMETDSDGYVTNGHTYQQPKAFTKTRYRLSAIVVHYGNHSSGHYVSFRRRKASYQNGNTKQLDGLDDLLHPARDRDRWYRISDDSVKQCTLEDVRSQNPFLMFYERIGDDAQRLSKLRANGHTNGTSHNGRQQPSDSSGSDADHQSSLTRSNSHIPQGFEAIAQKQESALHPAPFKPRVFHRWESSPSFTAEKVKVEPD</sequence>
<gene>
    <name evidence="11" type="ORF">FA14DRAFT_162360</name>
</gene>
<dbReference type="PROSITE" id="PS00973">
    <property type="entry name" value="USP_2"/>
    <property type="match status" value="1"/>
</dbReference>
<evidence type="ECO:0000313" key="11">
    <source>
        <dbReference type="EMBL" id="PWN32104.1"/>
    </source>
</evidence>
<comment type="similarity">
    <text evidence="2 7">Belongs to the peptidase C19 family.</text>
</comment>
<dbReference type="Proteomes" id="UP000245771">
    <property type="component" value="Unassembled WGS sequence"/>
</dbReference>
<dbReference type="InterPro" id="IPR038765">
    <property type="entry name" value="Papain-like_cys_pep_sf"/>
</dbReference>
<proteinExistence type="inferred from homology"/>
<dbReference type="PANTHER" id="PTHR24006:SF888">
    <property type="entry name" value="UBIQUITIN CARBOXYL-TERMINAL HYDROLASE 30"/>
    <property type="match status" value="1"/>
</dbReference>
<keyword evidence="4 7" id="KW-0833">Ubl conjugation pathway</keyword>
<feature type="region of interest" description="Disordered" evidence="8">
    <location>
        <begin position="732"/>
        <end position="765"/>
    </location>
</feature>
<dbReference type="RefSeq" id="XP_025352406.1">
    <property type="nucleotide sequence ID" value="XM_025499560.1"/>
</dbReference>
<evidence type="ECO:0000256" key="6">
    <source>
        <dbReference type="ARBA" id="ARBA00022807"/>
    </source>
</evidence>
<dbReference type="GO" id="GO:0016579">
    <property type="term" value="P:protein deubiquitination"/>
    <property type="evidence" value="ECO:0007669"/>
    <property type="project" value="InterPro"/>
</dbReference>
<dbReference type="GeneID" id="37021341"/>
<evidence type="ECO:0000256" key="7">
    <source>
        <dbReference type="RuleBase" id="RU366025"/>
    </source>
</evidence>